<dbReference type="InterPro" id="IPR050235">
    <property type="entry name" value="CK1_Ser-Thr_kinase"/>
</dbReference>
<feature type="binding site" evidence="1">
    <location>
        <position position="54"/>
    </location>
    <ligand>
        <name>ATP</name>
        <dbReference type="ChEBI" id="CHEBI:30616"/>
    </ligand>
</feature>
<comment type="caution">
    <text evidence="3">The sequence shown here is derived from an EMBL/GenBank/DDBJ whole genome shotgun (WGS) entry which is preliminary data.</text>
</comment>
<keyword evidence="4" id="KW-1185">Reference proteome</keyword>
<dbReference type="GO" id="GO:0005524">
    <property type="term" value="F:ATP binding"/>
    <property type="evidence" value="ECO:0007669"/>
    <property type="project" value="UniProtKB-UniRule"/>
</dbReference>
<dbReference type="PROSITE" id="PS50011">
    <property type="entry name" value="PROTEIN_KINASE_DOM"/>
    <property type="match status" value="1"/>
</dbReference>
<proteinExistence type="predicted"/>
<organism evidence="3 4">
    <name type="scientific">Caenorhabditis angaria</name>
    <dbReference type="NCBI Taxonomy" id="860376"/>
    <lineage>
        <taxon>Eukaryota</taxon>
        <taxon>Metazoa</taxon>
        <taxon>Ecdysozoa</taxon>
        <taxon>Nematoda</taxon>
        <taxon>Chromadorea</taxon>
        <taxon>Rhabditida</taxon>
        <taxon>Rhabditina</taxon>
        <taxon>Rhabditomorpha</taxon>
        <taxon>Rhabditoidea</taxon>
        <taxon>Rhabditidae</taxon>
        <taxon>Peloderinae</taxon>
        <taxon>Caenorhabditis</taxon>
    </lineage>
</organism>
<dbReference type="FunFam" id="1.10.510.10:FF:001002">
    <property type="entry name" value="Protein CBG10779"/>
    <property type="match status" value="1"/>
</dbReference>
<evidence type="ECO:0000259" key="2">
    <source>
        <dbReference type="PROSITE" id="PS50011"/>
    </source>
</evidence>
<dbReference type="Proteomes" id="UP001152747">
    <property type="component" value="Unassembled WGS sequence"/>
</dbReference>
<keyword evidence="1" id="KW-0547">Nucleotide-binding</keyword>
<dbReference type="InterPro" id="IPR011009">
    <property type="entry name" value="Kinase-like_dom_sf"/>
</dbReference>
<evidence type="ECO:0000313" key="3">
    <source>
        <dbReference type="EMBL" id="CAI5439955.1"/>
    </source>
</evidence>
<dbReference type="InterPro" id="IPR000719">
    <property type="entry name" value="Prot_kinase_dom"/>
</dbReference>
<dbReference type="AlphaFoldDB" id="A0A9P1I991"/>
<reference evidence="3" key="1">
    <citation type="submission" date="2022-11" db="EMBL/GenBank/DDBJ databases">
        <authorList>
            <person name="Kikuchi T."/>
        </authorList>
    </citation>
    <scope>NUCLEOTIDE SEQUENCE</scope>
    <source>
        <strain evidence="3">PS1010</strain>
    </source>
</reference>
<dbReference type="Gene3D" id="1.10.510.10">
    <property type="entry name" value="Transferase(Phosphotransferase) domain 1"/>
    <property type="match status" value="1"/>
</dbReference>
<dbReference type="PROSITE" id="PS00107">
    <property type="entry name" value="PROTEIN_KINASE_ATP"/>
    <property type="match status" value="1"/>
</dbReference>
<dbReference type="EMBL" id="CANHGI010000001">
    <property type="protein sequence ID" value="CAI5439955.1"/>
    <property type="molecule type" value="Genomic_DNA"/>
</dbReference>
<dbReference type="OrthoDB" id="5979581at2759"/>
<evidence type="ECO:0000313" key="4">
    <source>
        <dbReference type="Proteomes" id="UP001152747"/>
    </source>
</evidence>
<dbReference type="InterPro" id="IPR017441">
    <property type="entry name" value="Protein_kinase_ATP_BS"/>
</dbReference>
<dbReference type="Pfam" id="PF00069">
    <property type="entry name" value="Pkinase"/>
    <property type="match status" value="1"/>
</dbReference>
<name>A0A9P1I991_9PELO</name>
<protein>
    <recommendedName>
        <fullName evidence="2">Protein kinase domain-containing protein</fullName>
    </recommendedName>
</protein>
<feature type="domain" description="Protein kinase" evidence="2">
    <location>
        <begin position="21"/>
        <end position="288"/>
    </location>
</feature>
<gene>
    <name evidence="3" type="ORF">CAMP_LOCUS2592</name>
</gene>
<dbReference type="GO" id="GO:0004672">
    <property type="term" value="F:protein kinase activity"/>
    <property type="evidence" value="ECO:0007669"/>
    <property type="project" value="InterPro"/>
</dbReference>
<sequence>MSSSSSCAKPEFQSGQDVSGYTIVGKLGSGGFGAVYHVKKDALQAALKTEFVVKESSQTLKNEVHILRLMQWSPHFCRLYAAKRLTWQDQKVNIMVMSLCGRPLSRLRRMMPQRHFTRETAARLSFMILKALHDLHQSGILHRDVKASNCGWHEPTRQIMLFDLGFCRKFLDKDPKTGKLKHREARKSAGFIGTSKFCSVYAHDEKDQGRRDDLWAWLYTTAEFFLGSLPWSNEDNSHLVSTQKHKISNKLFLRCPREIYTIFNHVKQLKFDSCPDYPMMLKEFQNMLTRLQIFDEEVFDFEPGSAYYEQYYANRQTDSECEDCQMLTTDLETSASTGEQTKASRIVDVDPAPALNEVVGAGAGAGAQEAVITLNSSKSSEKDGGVQRLAAGLNRAFNRIIGNE</sequence>
<dbReference type="SMART" id="SM00220">
    <property type="entry name" value="S_TKc"/>
    <property type="match status" value="1"/>
</dbReference>
<dbReference type="PANTHER" id="PTHR11909">
    <property type="entry name" value="CASEIN KINASE-RELATED"/>
    <property type="match status" value="1"/>
</dbReference>
<accession>A0A9P1I991</accession>
<dbReference type="SUPFAM" id="SSF56112">
    <property type="entry name" value="Protein kinase-like (PK-like)"/>
    <property type="match status" value="1"/>
</dbReference>
<evidence type="ECO:0000256" key="1">
    <source>
        <dbReference type="PROSITE-ProRule" id="PRU10141"/>
    </source>
</evidence>
<keyword evidence="1" id="KW-0067">ATP-binding</keyword>